<accession>A0A4Y2M1Z8</accession>
<comment type="caution">
    <text evidence="3">The sequence shown here is derived from an EMBL/GenBank/DDBJ whole genome shotgun (WGS) entry which is preliminary data.</text>
</comment>
<dbReference type="Pfam" id="PF04583">
    <property type="entry name" value="Baculo_p74"/>
    <property type="match status" value="1"/>
</dbReference>
<keyword evidence="4" id="KW-1185">Reference proteome</keyword>
<reference evidence="3 4" key="1">
    <citation type="journal article" date="2019" name="Sci. Rep.">
        <title>Orb-weaving spider Araneus ventricosus genome elucidates the spidroin gene catalogue.</title>
        <authorList>
            <person name="Kono N."/>
            <person name="Nakamura H."/>
            <person name="Ohtoshi R."/>
            <person name="Moran D.A.P."/>
            <person name="Shinohara A."/>
            <person name="Yoshida Y."/>
            <person name="Fujiwara M."/>
            <person name="Mori M."/>
            <person name="Tomita M."/>
            <person name="Arakawa K."/>
        </authorList>
    </citation>
    <scope>NUCLEOTIDE SEQUENCE [LARGE SCALE GENOMIC DNA]</scope>
</reference>
<sequence>MRYAHELTKIFLLKQYQKRHPQLFKHAYMDIRQATGKDYYIPSSIASQCIVVDKTYFDEGGCVLLSCFPFRSDGLPCTVTDQMHWSRLGSAYTLSCQPACGVSETTVDAEWRNKTCVQVNPYKKLLAMFPEKFFGVESKHPLHAGLDWKDGHIRLNSTYCKAYGLDFNGYECNELLGQTIIEYLLGTTVYRAIKTHKIQRPSIPPPPPLPKVSVESTDLPINVSDDNPTDLGQFMKELASEVAFDFGVDIAVETIEKILKKRAPKLLSKAANNIPVKTALAHVVLKQYVSMGAKSLVVAGKVLGSVNNVFSLYGIVSVILDIFDPLHFDNVLTGQMVEKINKQLDLVYFQRENNFNPEVTPEFVWEHVLLLDDESDRIEYFASKIREYLEAFHEGETPEDAPPPGFNYEFKQEGKHWEWTVHVVILLMLVILATLFVEWIHVWALAVCLAMVFLKE</sequence>
<keyword evidence="1" id="KW-1133">Transmembrane helix</keyword>
<evidence type="ECO:0000313" key="3">
    <source>
        <dbReference type="EMBL" id="GBN19717.1"/>
    </source>
</evidence>
<dbReference type="GO" id="GO:0019058">
    <property type="term" value="P:viral life cycle"/>
    <property type="evidence" value="ECO:0007669"/>
    <property type="project" value="InterPro"/>
</dbReference>
<feature type="transmembrane region" description="Helical" evidence="1">
    <location>
        <begin position="421"/>
        <end position="454"/>
    </location>
</feature>
<feature type="domain" description="Baculoviridae p74 N-terminal" evidence="2">
    <location>
        <begin position="2"/>
        <end position="118"/>
    </location>
</feature>
<dbReference type="AlphaFoldDB" id="A0A4Y2M1Z8"/>
<evidence type="ECO:0000256" key="1">
    <source>
        <dbReference type="SAM" id="Phobius"/>
    </source>
</evidence>
<keyword evidence="1" id="KW-0472">Membrane</keyword>
<name>A0A4Y2M1Z8_ARAVE</name>
<protein>
    <recommendedName>
        <fullName evidence="2">Baculoviridae p74 N-terminal domain-containing protein</fullName>
    </recommendedName>
</protein>
<gene>
    <name evidence="3" type="ORF">AVEN_261796_1</name>
</gene>
<dbReference type="InterPro" id="IPR013613">
    <property type="entry name" value="Baculo_p74_N"/>
</dbReference>
<dbReference type="Pfam" id="PF08404">
    <property type="entry name" value="Baculo_p74_N"/>
    <property type="match status" value="1"/>
</dbReference>
<evidence type="ECO:0000313" key="4">
    <source>
        <dbReference type="Proteomes" id="UP000499080"/>
    </source>
</evidence>
<organism evidence="3 4">
    <name type="scientific">Araneus ventricosus</name>
    <name type="common">Orbweaver spider</name>
    <name type="synonym">Epeira ventricosa</name>
    <dbReference type="NCBI Taxonomy" id="182803"/>
    <lineage>
        <taxon>Eukaryota</taxon>
        <taxon>Metazoa</taxon>
        <taxon>Ecdysozoa</taxon>
        <taxon>Arthropoda</taxon>
        <taxon>Chelicerata</taxon>
        <taxon>Arachnida</taxon>
        <taxon>Araneae</taxon>
        <taxon>Araneomorphae</taxon>
        <taxon>Entelegynae</taxon>
        <taxon>Araneoidea</taxon>
        <taxon>Araneidae</taxon>
        <taxon>Araneus</taxon>
    </lineage>
</organism>
<keyword evidence="1" id="KW-0812">Transmembrane</keyword>
<dbReference type="Proteomes" id="UP000499080">
    <property type="component" value="Unassembled WGS sequence"/>
</dbReference>
<dbReference type="OrthoDB" id="6418634at2759"/>
<proteinExistence type="predicted"/>
<dbReference type="InterPro" id="IPR007663">
    <property type="entry name" value="Baculo_p74"/>
</dbReference>
<dbReference type="EMBL" id="BGPR01006520">
    <property type="protein sequence ID" value="GBN19717.1"/>
    <property type="molecule type" value="Genomic_DNA"/>
</dbReference>
<evidence type="ECO:0000259" key="2">
    <source>
        <dbReference type="Pfam" id="PF08404"/>
    </source>
</evidence>